<dbReference type="InterPro" id="IPR001650">
    <property type="entry name" value="Helicase_C-like"/>
</dbReference>
<evidence type="ECO:0000256" key="5">
    <source>
        <dbReference type="SAM" id="MobiDB-lite"/>
    </source>
</evidence>
<evidence type="ECO:0000256" key="4">
    <source>
        <dbReference type="ARBA" id="ARBA00022840"/>
    </source>
</evidence>
<dbReference type="EMBL" id="CBMD010001346">
    <property type="protein sequence ID" value="CEG02574.1"/>
    <property type="molecule type" value="Genomic_DNA"/>
</dbReference>
<feature type="domain" description="Helicase C-terminal" evidence="7">
    <location>
        <begin position="1151"/>
        <end position="1337"/>
    </location>
</feature>
<keyword evidence="4" id="KW-0067">ATP-binding</keyword>
<dbReference type="InterPro" id="IPR014001">
    <property type="entry name" value="Helicase_ATP-bd"/>
</dbReference>
<dbReference type="GO" id="GO:0005524">
    <property type="term" value="F:ATP binding"/>
    <property type="evidence" value="ECO:0007669"/>
    <property type="project" value="UniProtKB-KW"/>
</dbReference>
<dbReference type="InterPro" id="IPR059032">
    <property type="entry name" value="WHD_DDX60"/>
</dbReference>
<dbReference type="SUPFAM" id="SSF52540">
    <property type="entry name" value="P-loop containing nucleoside triphosphate hydrolases"/>
    <property type="match status" value="1"/>
</dbReference>
<evidence type="ECO:0000259" key="6">
    <source>
        <dbReference type="PROSITE" id="PS51192"/>
    </source>
</evidence>
<dbReference type="InterPro" id="IPR055124">
    <property type="entry name" value="PIN-like_DDX60"/>
</dbReference>
<accession>A0A096PCW3</accession>
<dbReference type="Pfam" id="PF26076">
    <property type="entry name" value="WHD_DDX60"/>
    <property type="match status" value="1"/>
</dbReference>
<evidence type="ECO:0000259" key="7">
    <source>
        <dbReference type="PROSITE" id="PS51194"/>
    </source>
</evidence>
<evidence type="ECO:0000313" key="8">
    <source>
        <dbReference type="EMBL" id="CEG02574.1"/>
    </source>
</evidence>
<dbReference type="GO" id="GO:0004386">
    <property type="term" value="F:helicase activity"/>
    <property type="evidence" value="ECO:0007669"/>
    <property type="project" value="UniProtKB-KW"/>
</dbReference>
<dbReference type="Pfam" id="PF00271">
    <property type="entry name" value="Helicase_C"/>
    <property type="match status" value="1"/>
</dbReference>
<dbReference type="GO" id="GO:0016787">
    <property type="term" value="F:hydrolase activity"/>
    <property type="evidence" value="ECO:0007669"/>
    <property type="project" value="UniProtKB-KW"/>
</dbReference>
<organism evidence="8">
    <name type="scientific">Fusarium pseudograminearum CS3427</name>
    <dbReference type="NCBI Taxonomy" id="1318457"/>
    <lineage>
        <taxon>Eukaryota</taxon>
        <taxon>Fungi</taxon>
        <taxon>Dikarya</taxon>
        <taxon>Ascomycota</taxon>
        <taxon>Pezizomycotina</taxon>
        <taxon>Sordariomycetes</taxon>
        <taxon>Hypocreomycetidae</taxon>
        <taxon>Hypocreales</taxon>
        <taxon>Nectriaceae</taxon>
        <taxon>Fusarium</taxon>
    </lineage>
</organism>
<dbReference type="SMART" id="SM00487">
    <property type="entry name" value="DEXDc"/>
    <property type="match status" value="1"/>
</dbReference>
<evidence type="ECO:0000256" key="2">
    <source>
        <dbReference type="ARBA" id="ARBA00022801"/>
    </source>
</evidence>
<dbReference type="PANTHER" id="PTHR44533:SF4">
    <property type="entry name" value="DEAD_H RNA HELICASE, PUTATIVE-RELATED"/>
    <property type="match status" value="1"/>
</dbReference>
<feature type="region of interest" description="Disordered" evidence="5">
    <location>
        <begin position="1131"/>
        <end position="1158"/>
    </location>
</feature>
<reference evidence="8" key="1">
    <citation type="submission" date="2013-05" db="EMBL/GenBank/DDBJ databases">
        <title>Draft genome sequences of six wheat associated Fusarium spp. isolates.</title>
        <authorList>
            <person name="Moolhuijzen P.M."/>
            <person name="Manners J.M."/>
            <person name="Wilcox S."/>
            <person name="Bellgard M.I."/>
            <person name="Gardiner D.M."/>
        </authorList>
    </citation>
    <scope>NUCLEOTIDE SEQUENCE</scope>
    <source>
        <strain evidence="8">CS3427</strain>
        <strain evidence="8">CS3427</strain>
    </source>
</reference>
<gene>
    <name evidence="8" type="ORF">BN847_0123380</name>
</gene>
<dbReference type="InterPro" id="IPR027417">
    <property type="entry name" value="P-loop_NTPase"/>
</dbReference>
<name>A0A096PCW3_FUSPS</name>
<dbReference type="SMART" id="SM00490">
    <property type="entry name" value="HELICc"/>
    <property type="match status" value="1"/>
</dbReference>
<dbReference type="FunFam" id="3.40.50.300:FF:001039">
    <property type="entry name" value="ATP-dependent RNA helicase DDX60"/>
    <property type="match status" value="1"/>
</dbReference>
<dbReference type="InterPro" id="IPR011545">
    <property type="entry name" value="DEAD/DEAH_box_helicase_dom"/>
</dbReference>
<evidence type="ECO:0000256" key="1">
    <source>
        <dbReference type="ARBA" id="ARBA00022741"/>
    </source>
</evidence>
<feature type="domain" description="Helicase ATP-binding" evidence="6">
    <location>
        <begin position="735"/>
        <end position="909"/>
    </location>
</feature>
<sequence length="1769" mass="200136">MASTKDPSEEALLDWYTDLRPLTVDIVGDFAGRELFLIHGEALMRHCLVEARVDFDRGFQLLHAIQAVEKFLANLKRVDCNFDIVFFRDLEDISPSHGSAGSKYPYKFRLTRRILIQHLTRSIVDFKILEFDSFESQECRTYLASNAIHFMLCDEGSEVDLEQTVRLRHLIWKVVSSGRNVAIINSISWRSSKVFMPLLSGSKGVLPDLHIDAPACETKQLAEFSQAVRGEALGLSIEISDLSVRENFAIVFCRVYLERSSKEDEISGADLELVEALLLHMATLRVCPLQNRNTHPERFSKHVVSSHDAAFIQLFCTASQDLAEHGNAARGQAEWDLFDLFDGHVFFYILYAIRDGSELPMPIVDCGKTLSAMVFGQRSMNGSRLFTTLKVSESNLPLVPPRTVPTVLPFNHPILQEILEDVWVQEVPEDVDPVAEAVFRDLHHWHTYKPVNTSATTTNDKVPVWLESLRRKRLQRQMADVILYAASLSNSIGKVFSRETIVVGTVTKQKSAHVRLDGNTDSERRTKISNQSARGGKQEALLAACALNEKKALARQNNALSLWAMRCAEFQNTENSVKRYLKALDFLSDRSPGSHVSVRPEVLLYLCDILGRIWYQTRKQVDENSSKGLYLISMVWNLLRDISRSDKCTPDVASAAQAIMETLSITQLRVTVQELRRKLPFTTIPQIMMKDATKLIQDHRLLQLQHGGSYMDRQFDSRPDARVPFEPDAWQRDILDSIDAEESLLVVAPTSAGKTFISFYAMKRVLEESDDGVLVYVAPTKALVNQIAAEIEARFSKRFRTQEGKSVWGIYTRDYRINNPTRCQILVTVPHMLQIMLLAPTNASSPTAWSRRIKRIIFDEVHCIGQAEDGIIWEQLLLLAPCPIVALSATVGNPDELKDWLAKSQEQKGFRMKMIVHEVRYSDLRKFIYEPPQNFVFKGLAKTPRLPVPGLDEGDGISPNFKNIAALDDVNLEARDCLSLWNNMQNTFPKDLLRNRSELDPLKVLPEIIQKSHIVEWEKRLKGKLKEAMQNPKSPFYKLQESIDPSVQDESTAKIQRRIHSDPIDHIGRLFTLACELHAQDALPAIVFNYDRSECEAAVKSIFSKLKDAETAFKESDTTWKKKLRDLNHWQRQKRNSRDIRSSKSLESGEENPSKLEIARQEGSVEISPWESFDPEAPLDHFSFADTKTMQKKEFEDLVSRLDLKKVQPWLIDALRRGLGVHHAGMNLHYRRMEEWVLTECSVEMLFRKGNLRLVVATGTLALGINMPCKTVVFSGDSMFLSPQNYRQASGRAGRRGFDLLGNVIFNGINRDRVHEIMSSRLPALKGQFPISTTLVLRLFILLSGTNSNEFAVNAVKALLSQTRLYLGGPDAEMSIKHHLRFSIEYLRRQNLLSPDGLPIHFSGLVGHLYFTENAVFAFHSLLRGGYFHKLCKDIDHARERVLREMMLVLSHIFNRITIQQTAKLLEVVQSSSSDVFLKRLPAAAEQLLVRHNRETLSTFKDYVYSYINANLQNLPDRALPLTRIPIGPEKGRGCSLTSDPPPVIRSPFAALSGFTDEFDSIKEMCATVREGLFLEESAIPYLPVCPNDTSVELNAYLYDFFKHGSLKVLVRDNLIKRSDVWFHLKDFSLVLKTIVTSLKGVLDSGGDFYMEDLDNDDNMSDAGEEDDGGILKAARVQKPDKSSEKVAQALAKDHVSAEVPDSWEDESNASESESKESVPGSDIFGSSAAEDTIGMESELDKGYGLLQVLRAFELLETEFAAKFYKIGA</sequence>
<proteinExistence type="predicted"/>
<dbReference type="CDD" id="cd18025">
    <property type="entry name" value="DEXHc_DDX60"/>
    <property type="match status" value="1"/>
</dbReference>
<dbReference type="InterPro" id="IPR052431">
    <property type="entry name" value="SKI2_subfamily_helicases"/>
</dbReference>
<keyword evidence="3" id="KW-0347">Helicase</keyword>
<keyword evidence="2" id="KW-0378">Hydrolase</keyword>
<dbReference type="Pfam" id="PF23002">
    <property type="entry name" value="PIN-like_DDX60"/>
    <property type="match status" value="1"/>
</dbReference>
<dbReference type="GO" id="GO:0003676">
    <property type="term" value="F:nucleic acid binding"/>
    <property type="evidence" value="ECO:0007669"/>
    <property type="project" value="InterPro"/>
</dbReference>
<dbReference type="GO" id="GO:0005737">
    <property type="term" value="C:cytoplasm"/>
    <property type="evidence" value="ECO:0007669"/>
    <property type="project" value="TreeGrafter"/>
</dbReference>
<dbReference type="PANTHER" id="PTHR44533">
    <property type="entry name" value="DEAD/H RNA HELICASE, PUTATIVE-RELATED"/>
    <property type="match status" value="1"/>
</dbReference>
<keyword evidence="1" id="KW-0547">Nucleotide-binding</keyword>
<dbReference type="Gene3D" id="3.40.50.300">
    <property type="entry name" value="P-loop containing nucleotide triphosphate hydrolases"/>
    <property type="match status" value="2"/>
</dbReference>
<dbReference type="PROSITE" id="PS51194">
    <property type="entry name" value="HELICASE_CTER"/>
    <property type="match status" value="1"/>
</dbReference>
<comment type="caution">
    <text evidence="8">The sequence shown here is derived from an EMBL/GenBank/DDBJ whole genome shotgun (WGS) entry which is preliminary data.</text>
</comment>
<dbReference type="Pfam" id="PF00270">
    <property type="entry name" value="DEAD"/>
    <property type="match status" value="1"/>
</dbReference>
<dbReference type="PROSITE" id="PS51192">
    <property type="entry name" value="HELICASE_ATP_BIND_1"/>
    <property type="match status" value="1"/>
</dbReference>
<protein>
    <submittedName>
        <fullName evidence="8">WGS project CBMD000000000 data, contig CS3427_c001350</fullName>
    </submittedName>
</protein>
<evidence type="ECO:0000256" key="3">
    <source>
        <dbReference type="ARBA" id="ARBA00022806"/>
    </source>
</evidence>
<feature type="region of interest" description="Disordered" evidence="5">
    <location>
        <begin position="1693"/>
        <end position="1728"/>
    </location>
</feature>